<keyword evidence="12" id="KW-1185">Reference proteome</keyword>
<dbReference type="PROSITE" id="PS00878">
    <property type="entry name" value="ODR_DC_2_1"/>
    <property type="match status" value="1"/>
</dbReference>
<feature type="binding site" evidence="6">
    <location>
        <begin position="304"/>
        <end position="307"/>
    </location>
    <ligand>
        <name>pyridoxal 5'-phosphate</name>
        <dbReference type="ChEBI" id="CHEBI:597326"/>
    </ligand>
</feature>
<evidence type="ECO:0000256" key="6">
    <source>
        <dbReference type="HAMAP-Rule" id="MF_02120"/>
    </source>
</evidence>
<dbReference type="GO" id="GO:0009089">
    <property type="term" value="P:lysine biosynthetic process via diaminopimelate"/>
    <property type="evidence" value="ECO:0007669"/>
    <property type="project" value="UniProtKB-UniRule"/>
</dbReference>
<feature type="binding site" evidence="6">
    <location>
        <position position="262"/>
    </location>
    <ligand>
        <name>pyridoxal 5'-phosphate</name>
        <dbReference type="ChEBI" id="CHEBI:597326"/>
    </ligand>
</feature>
<feature type="binding site" evidence="6">
    <location>
        <position position="348"/>
    </location>
    <ligand>
        <name>substrate</name>
    </ligand>
</feature>
<evidence type="ECO:0000256" key="8">
    <source>
        <dbReference type="PIRSR" id="PIRSR600183-50"/>
    </source>
</evidence>
<evidence type="ECO:0000256" key="7">
    <source>
        <dbReference type="NCBIfam" id="TIGR01048"/>
    </source>
</evidence>
<dbReference type="PANTHER" id="PTHR43727">
    <property type="entry name" value="DIAMINOPIMELATE DECARBOXYLASE"/>
    <property type="match status" value="1"/>
</dbReference>
<keyword evidence="3 6" id="KW-0663">Pyridoxal phosphate</keyword>
<comment type="similarity">
    <text evidence="6">Belongs to the Orn/Lys/Arg decarboxylase class-II family. LysA subfamily.</text>
</comment>
<dbReference type="AlphaFoldDB" id="A0A231HDS0"/>
<dbReference type="PRINTS" id="PR01179">
    <property type="entry name" value="ODADCRBXLASE"/>
</dbReference>
<dbReference type="InterPro" id="IPR029066">
    <property type="entry name" value="PLP-binding_barrel"/>
</dbReference>
<dbReference type="NCBIfam" id="TIGR01048">
    <property type="entry name" value="lysA"/>
    <property type="match status" value="1"/>
</dbReference>
<dbReference type="InterPro" id="IPR022653">
    <property type="entry name" value="De-COase2_pyr-phos_BS"/>
</dbReference>
<dbReference type="InterPro" id="IPR022644">
    <property type="entry name" value="De-COase2_N"/>
</dbReference>
<feature type="active site" description="Proton donor" evidence="8">
    <location>
        <position position="375"/>
    </location>
</feature>
<sequence>MTLLEIFPSLRSGMASPRLDTTVWPSRTHYDELGRITVDGVALDDVADRYGTPTYVIGETEIHTRCRSYRAHFPDAEILYAAKALLTRTIAGLVVDEGLGIDVCSAGELAIALSAGVDPRRIILHGSGKPFAELEYAVGAGVGRIVIDSLTEVSLLGAIVDRPQQVLLRLTPDIDVHGHPAVRTGVSDQKFGFALHDETTEEAIRTLIDHPLLDLRGFHCHLGSQIHDPDHYGEAVRRLVARMAEVRHDYGVMLTQLDLGGGHAVAYRPGDAELNLSELADIIDDALDAACARNRFPRPVIAMEPGRGIVARAGVTIYRVTAIKHVPGGRTFVIVDGGMNDNPRVALYGARYDAVVAGRHPTGPTVTATVAGRYCEAGDILATDIRLPADLRVGELLAVPCTGAYQHSLASAYNGVGRPPIVALRDGRMRELVRRETAEDLLLRDLG</sequence>
<dbReference type="SUPFAM" id="SSF51419">
    <property type="entry name" value="PLP-binding barrel"/>
    <property type="match status" value="1"/>
</dbReference>
<evidence type="ECO:0000256" key="3">
    <source>
        <dbReference type="ARBA" id="ARBA00022898"/>
    </source>
</evidence>
<dbReference type="HAMAP" id="MF_02120">
    <property type="entry name" value="LysA"/>
    <property type="match status" value="1"/>
</dbReference>
<dbReference type="EMBL" id="NGAF01000001">
    <property type="protein sequence ID" value="OXR47009.1"/>
    <property type="molecule type" value="Genomic_DNA"/>
</dbReference>
<evidence type="ECO:0000256" key="1">
    <source>
        <dbReference type="ARBA" id="ARBA00001933"/>
    </source>
</evidence>
<feature type="modified residue" description="N6-(pyridoxal phosphate)lysine" evidence="6 8">
    <location>
        <position position="83"/>
    </location>
</feature>
<comment type="function">
    <text evidence="6">Specifically catalyzes the decarboxylation of meso-diaminopimelate (meso-DAP) to L-lysine.</text>
</comment>
<dbReference type="Pfam" id="PF02784">
    <property type="entry name" value="Orn_Arg_deC_N"/>
    <property type="match status" value="1"/>
</dbReference>
<dbReference type="EC" id="4.1.1.20" evidence="6 7"/>
<comment type="subunit">
    <text evidence="6">Homodimer.</text>
</comment>
<gene>
    <name evidence="11" type="primary">lysA_1</name>
    <name evidence="6" type="synonym">lysA</name>
    <name evidence="11" type="ORF">B7C42_00127</name>
</gene>
<feature type="binding site" evidence="6">
    <location>
        <position position="405"/>
    </location>
    <ligand>
        <name>substrate</name>
    </ligand>
</feature>
<dbReference type="PRINTS" id="PR01181">
    <property type="entry name" value="DAPDCRBXLASE"/>
</dbReference>
<feature type="domain" description="Orn/DAP/Arg decarboxylase 2 N-terminal" evidence="10">
    <location>
        <begin position="61"/>
        <end position="311"/>
    </location>
</feature>
<dbReference type="InterPro" id="IPR000183">
    <property type="entry name" value="Orn/DAP/Arg_de-COase"/>
</dbReference>
<dbReference type="FunFam" id="3.20.20.10:FF:000003">
    <property type="entry name" value="Diaminopimelate decarboxylase"/>
    <property type="match status" value="1"/>
</dbReference>
<reference evidence="11 12" key="1">
    <citation type="submission" date="2017-07" db="EMBL/GenBank/DDBJ databases">
        <title>First draft Genome Sequence of Nocardia cerradoensis isolated from human infection.</title>
        <authorList>
            <person name="Carrasco G."/>
        </authorList>
    </citation>
    <scope>NUCLEOTIDE SEQUENCE [LARGE SCALE GENOMIC DNA]</scope>
    <source>
        <strain evidence="11 12">CNM20130759</strain>
    </source>
</reference>
<keyword evidence="2 6" id="KW-0210">Decarboxylase</keyword>
<evidence type="ECO:0000256" key="5">
    <source>
        <dbReference type="ARBA" id="ARBA00023239"/>
    </source>
</evidence>
<feature type="binding site" evidence="6">
    <location>
        <position position="405"/>
    </location>
    <ligand>
        <name>pyridoxal 5'-phosphate</name>
        <dbReference type="ChEBI" id="CHEBI:597326"/>
    </ligand>
</feature>
<evidence type="ECO:0000256" key="9">
    <source>
        <dbReference type="RuleBase" id="RU003738"/>
    </source>
</evidence>
<organism evidence="11 12">
    <name type="scientific">Nocardia cerradoensis</name>
    <dbReference type="NCBI Taxonomy" id="85688"/>
    <lineage>
        <taxon>Bacteria</taxon>
        <taxon>Bacillati</taxon>
        <taxon>Actinomycetota</taxon>
        <taxon>Actinomycetes</taxon>
        <taxon>Mycobacteriales</taxon>
        <taxon>Nocardiaceae</taxon>
        <taxon>Nocardia</taxon>
    </lineage>
</organism>
<feature type="binding site" evidence="6">
    <location>
        <position position="376"/>
    </location>
    <ligand>
        <name>substrate</name>
    </ligand>
</feature>
<evidence type="ECO:0000259" key="10">
    <source>
        <dbReference type="Pfam" id="PF02784"/>
    </source>
</evidence>
<dbReference type="SUPFAM" id="SSF50621">
    <property type="entry name" value="Alanine racemase C-terminal domain-like"/>
    <property type="match status" value="1"/>
</dbReference>
<dbReference type="GO" id="GO:0008836">
    <property type="term" value="F:diaminopimelate decarboxylase activity"/>
    <property type="evidence" value="ECO:0007669"/>
    <property type="project" value="UniProtKB-UniRule"/>
</dbReference>
<feature type="binding site" evidence="6">
    <location>
        <position position="344"/>
    </location>
    <ligand>
        <name>substrate</name>
    </ligand>
</feature>
<dbReference type="Gene3D" id="3.20.20.10">
    <property type="entry name" value="Alanine racemase"/>
    <property type="match status" value="1"/>
</dbReference>
<evidence type="ECO:0000313" key="12">
    <source>
        <dbReference type="Proteomes" id="UP000215506"/>
    </source>
</evidence>
<comment type="cofactor">
    <cofactor evidence="1 6 8 9">
        <name>pyridoxal 5'-phosphate</name>
        <dbReference type="ChEBI" id="CHEBI:597326"/>
    </cofactor>
</comment>
<comment type="catalytic activity">
    <reaction evidence="6 9">
        <text>meso-2,6-diaminopimelate + H(+) = L-lysine + CO2</text>
        <dbReference type="Rhea" id="RHEA:15101"/>
        <dbReference type="ChEBI" id="CHEBI:15378"/>
        <dbReference type="ChEBI" id="CHEBI:16526"/>
        <dbReference type="ChEBI" id="CHEBI:32551"/>
        <dbReference type="ChEBI" id="CHEBI:57791"/>
        <dbReference type="EC" id="4.1.1.20"/>
    </reaction>
</comment>
<name>A0A231HDS0_9NOCA</name>
<keyword evidence="5 6" id="KW-0456">Lyase</keyword>
<dbReference type="InterPro" id="IPR002986">
    <property type="entry name" value="DAP_deCOOHase_LysA"/>
</dbReference>
<evidence type="ECO:0000256" key="2">
    <source>
        <dbReference type="ARBA" id="ARBA00022793"/>
    </source>
</evidence>
<feature type="binding site" evidence="6">
    <location>
        <position position="307"/>
    </location>
    <ligand>
        <name>substrate</name>
    </ligand>
</feature>
<evidence type="ECO:0000256" key="4">
    <source>
        <dbReference type="ARBA" id="ARBA00023154"/>
    </source>
</evidence>
<protein>
    <recommendedName>
        <fullName evidence="6 7">Diaminopimelate decarboxylase</fullName>
        <shortName evidence="6">DAP decarboxylase</shortName>
        <shortName evidence="6">DAPDC</shortName>
        <ecNumber evidence="6 7">4.1.1.20</ecNumber>
    </recommendedName>
</protein>
<dbReference type="Gene3D" id="2.40.37.10">
    <property type="entry name" value="Lyase, Ornithine Decarboxylase, Chain A, domain 1"/>
    <property type="match status" value="1"/>
</dbReference>
<keyword evidence="4 6" id="KW-0457">Lysine biosynthesis</keyword>
<keyword evidence="6" id="KW-0028">Amino-acid biosynthesis</keyword>
<accession>A0A231HDS0</accession>
<dbReference type="UniPathway" id="UPA00034">
    <property type="reaction ID" value="UER00027"/>
</dbReference>
<dbReference type="InterPro" id="IPR009006">
    <property type="entry name" value="Ala_racemase/Decarboxylase_C"/>
</dbReference>
<dbReference type="RefSeq" id="WP_094024053.1">
    <property type="nucleotide sequence ID" value="NZ_NGAF01000001.1"/>
</dbReference>
<proteinExistence type="inferred from homology"/>
<dbReference type="CDD" id="cd06828">
    <property type="entry name" value="PLPDE_III_DapDC"/>
    <property type="match status" value="1"/>
</dbReference>
<evidence type="ECO:0000313" key="11">
    <source>
        <dbReference type="EMBL" id="OXR47009.1"/>
    </source>
</evidence>
<comment type="caution">
    <text evidence="11">The sequence shown here is derived from an EMBL/GenBank/DDBJ whole genome shotgun (WGS) entry which is preliminary data.</text>
</comment>
<dbReference type="PANTHER" id="PTHR43727:SF2">
    <property type="entry name" value="GROUP IV DECARBOXYLASE"/>
    <property type="match status" value="1"/>
</dbReference>
<comment type="pathway">
    <text evidence="6 9">Amino-acid biosynthesis; L-lysine biosynthesis via DAP pathway; L-lysine from DL-2,6-diaminopimelate: step 1/1.</text>
</comment>
<dbReference type="Proteomes" id="UP000215506">
    <property type="component" value="Unassembled WGS sequence"/>
</dbReference>
<dbReference type="GO" id="GO:0030170">
    <property type="term" value="F:pyridoxal phosphate binding"/>
    <property type="evidence" value="ECO:0007669"/>
    <property type="project" value="UniProtKB-UniRule"/>
</dbReference>